<keyword evidence="9" id="KW-0067">ATP-binding</keyword>
<dbReference type="SMART" id="SM00304">
    <property type="entry name" value="HAMP"/>
    <property type="match status" value="1"/>
</dbReference>
<evidence type="ECO:0000256" key="4">
    <source>
        <dbReference type="ARBA" id="ARBA00022475"/>
    </source>
</evidence>
<accession>A0A1H3FPB7</accession>
<keyword evidence="8 13" id="KW-0418">Kinase</keyword>
<dbReference type="Pfam" id="PF00672">
    <property type="entry name" value="HAMP"/>
    <property type="match status" value="1"/>
</dbReference>
<gene>
    <name evidence="13" type="ORF">SAMN05216287_4111</name>
</gene>
<evidence type="ECO:0000256" key="6">
    <source>
        <dbReference type="ARBA" id="ARBA00022679"/>
    </source>
</evidence>
<evidence type="ECO:0000256" key="3">
    <source>
        <dbReference type="ARBA" id="ARBA00012438"/>
    </source>
</evidence>
<dbReference type="Gene3D" id="1.10.8.500">
    <property type="entry name" value="HAMP domain in histidine kinase"/>
    <property type="match status" value="1"/>
</dbReference>
<dbReference type="SUPFAM" id="SSF47384">
    <property type="entry name" value="Homodimeric domain of signal transducing histidine kinase"/>
    <property type="match status" value="1"/>
</dbReference>
<evidence type="ECO:0000259" key="12">
    <source>
        <dbReference type="PROSITE" id="PS50885"/>
    </source>
</evidence>
<evidence type="ECO:0000256" key="5">
    <source>
        <dbReference type="ARBA" id="ARBA00022553"/>
    </source>
</evidence>
<evidence type="ECO:0000313" key="14">
    <source>
        <dbReference type="Proteomes" id="UP000243778"/>
    </source>
</evidence>
<dbReference type="EMBL" id="FNNU01000008">
    <property type="protein sequence ID" value="SDX92647.1"/>
    <property type="molecule type" value="Genomic_DNA"/>
</dbReference>
<feature type="transmembrane region" description="Helical" evidence="10">
    <location>
        <begin position="245"/>
        <end position="265"/>
    </location>
</feature>
<dbReference type="SUPFAM" id="SSF55874">
    <property type="entry name" value="ATPase domain of HSP90 chaperone/DNA topoisomerase II/histidine kinase"/>
    <property type="match status" value="1"/>
</dbReference>
<feature type="transmembrane region" description="Helical" evidence="10">
    <location>
        <begin position="20"/>
        <end position="41"/>
    </location>
</feature>
<dbReference type="PRINTS" id="PR00344">
    <property type="entry name" value="BCTRLSENSOR"/>
</dbReference>
<dbReference type="PANTHER" id="PTHR44936:SF10">
    <property type="entry name" value="SENSOR PROTEIN RSTB"/>
    <property type="match status" value="1"/>
</dbReference>
<keyword evidence="6" id="KW-0808">Transferase</keyword>
<name>A0A1H3FPB7_9PSED</name>
<dbReference type="Pfam" id="PF00512">
    <property type="entry name" value="HisKA"/>
    <property type="match status" value="1"/>
</dbReference>
<evidence type="ECO:0000256" key="7">
    <source>
        <dbReference type="ARBA" id="ARBA00022741"/>
    </source>
</evidence>
<dbReference type="Gene3D" id="3.30.565.10">
    <property type="entry name" value="Histidine kinase-like ATPase, C-terminal domain"/>
    <property type="match status" value="1"/>
</dbReference>
<dbReference type="InterPro" id="IPR036890">
    <property type="entry name" value="HATPase_C_sf"/>
</dbReference>
<evidence type="ECO:0000259" key="11">
    <source>
        <dbReference type="PROSITE" id="PS50109"/>
    </source>
</evidence>
<sequence>MVVNRARRGAALNSIFLRIYGGMLAAIVLVALLGFATVHLVNKVRSDQYRENLARGTFRLMADNLAPMSDVERRRSTALWGRLLGIPLEIQPLLDTSLDSRERARLLHGQVLVEQTGPHAAKIFSLISDAEGVMLTSEVGQISEQLARATVYLLMDELVHYPPAEQPSRLAELKQAKQFGFDLSLRPLDTADLDADQRRRIDEGDTVMALGKGGDSIRVFAGMVNTPWLLEIGPLYQMNPYPPQLLVLIGLLGLSLIGLAVYLLVRQLEQRLRGLEAAATRIAGGNLEARVPAGGADSVGRLAAAFNGMAEHLQRLLSVQREMVRAVSHELRTPVARLRFGLEMIGDAETEQARRKYMDGMDGDIQDLDRLVDEMLTYARLEQGSPALNFQLLDIDALLDQVIGELAPLRPAVRLERGAPSAVGVRVEGEARYLHRALQNLVTNALRHAESRVRVSFRAGPRRCRIDVEDDGPGVPEDAWERIFTPFLRLDDSRTRASGGHGLGLSIVRRIIYWHAGRAQIGRSESLGGACFSLVWPLRQEQEERTP</sequence>
<dbReference type="GO" id="GO:0005524">
    <property type="term" value="F:ATP binding"/>
    <property type="evidence" value="ECO:0007669"/>
    <property type="project" value="UniProtKB-KW"/>
</dbReference>
<dbReference type="Proteomes" id="UP000243778">
    <property type="component" value="Unassembled WGS sequence"/>
</dbReference>
<keyword evidence="5" id="KW-0597">Phosphoprotein</keyword>
<dbReference type="SMART" id="SM00388">
    <property type="entry name" value="HisKA"/>
    <property type="match status" value="1"/>
</dbReference>
<evidence type="ECO:0000313" key="13">
    <source>
        <dbReference type="EMBL" id="SDX92647.1"/>
    </source>
</evidence>
<dbReference type="PROSITE" id="PS50109">
    <property type="entry name" value="HIS_KIN"/>
    <property type="match status" value="1"/>
</dbReference>
<evidence type="ECO:0000256" key="2">
    <source>
        <dbReference type="ARBA" id="ARBA00004651"/>
    </source>
</evidence>
<dbReference type="GO" id="GO:0005886">
    <property type="term" value="C:plasma membrane"/>
    <property type="evidence" value="ECO:0007669"/>
    <property type="project" value="UniProtKB-SubCell"/>
</dbReference>
<dbReference type="EC" id="2.7.13.3" evidence="3"/>
<keyword evidence="10" id="KW-0812">Transmembrane</keyword>
<dbReference type="InterPro" id="IPR003661">
    <property type="entry name" value="HisK_dim/P_dom"/>
</dbReference>
<proteinExistence type="predicted"/>
<dbReference type="InterPro" id="IPR050980">
    <property type="entry name" value="2C_sensor_his_kinase"/>
</dbReference>
<evidence type="ECO:0000256" key="8">
    <source>
        <dbReference type="ARBA" id="ARBA00022777"/>
    </source>
</evidence>
<keyword evidence="10" id="KW-0472">Membrane</keyword>
<dbReference type="CDD" id="cd06225">
    <property type="entry name" value="HAMP"/>
    <property type="match status" value="1"/>
</dbReference>
<dbReference type="STRING" id="1007099.SAMN05216287_4111"/>
<evidence type="ECO:0000256" key="10">
    <source>
        <dbReference type="SAM" id="Phobius"/>
    </source>
</evidence>
<dbReference type="PROSITE" id="PS50885">
    <property type="entry name" value="HAMP"/>
    <property type="match status" value="1"/>
</dbReference>
<dbReference type="CDD" id="cd00082">
    <property type="entry name" value="HisKA"/>
    <property type="match status" value="1"/>
</dbReference>
<feature type="domain" description="Histidine kinase" evidence="11">
    <location>
        <begin position="326"/>
        <end position="540"/>
    </location>
</feature>
<dbReference type="InterPro" id="IPR003660">
    <property type="entry name" value="HAMP_dom"/>
</dbReference>
<comment type="catalytic activity">
    <reaction evidence="1">
        <text>ATP + protein L-histidine = ADP + protein N-phospho-L-histidine.</text>
        <dbReference type="EC" id="2.7.13.3"/>
    </reaction>
</comment>
<dbReference type="InterPro" id="IPR004358">
    <property type="entry name" value="Sig_transdc_His_kin-like_C"/>
</dbReference>
<dbReference type="GO" id="GO:0000155">
    <property type="term" value="F:phosphorelay sensor kinase activity"/>
    <property type="evidence" value="ECO:0007669"/>
    <property type="project" value="InterPro"/>
</dbReference>
<dbReference type="InterPro" id="IPR003594">
    <property type="entry name" value="HATPase_dom"/>
</dbReference>
<evidence type="ECO:0000256" key="1">
    <source>
        <dbReference type="ARBA" id="ARBA00000085"/>
    </source>
</evidence>
<dbReference type="AlphaFoldDB" id="A0A1H3FPB7"/>
<feature type="domain" description="HAMP" evidence="12">
    <location>
        <begin position="266"/>
        <end position="318"/>
    </location>
</feature>
<dbReference type="InterPro" id="IPR036097">
    <property type="entry name" value="HisK_dim/P_sf"/>
</dbReference>
<dbReference type="Pfam" id="PF02518">
    <property type="entry name" value="HATPase_c"/>
    <property type="match status" value="1"/>
</dbReference>
<evidence type="ECO:0000256" key="9">
    <source>
        <dbReference type="ARBA" id="ARBA00022840"/>
    </source>
</evidence>
<keyword evidence="10" id="KW-1133">Transmembrane helix</keyword>
<dbReference type="InterPro" id="IPR005467">
    <property type="entry name" value="His_kinase_dom"/>
</dbReference>
<comment type="subcellular location">
    <subcellularLocation>
        <location evidence="2">Cell membrane</location>
        <topology evidence="2">Multi-pass membrane protein</topology>
    </subcellularLocation>
</comment>
<dbReference type="PANTHER" id="PTHR44936">
    <property type="entry name" value="SENSOR PROTEIN CREC"/>
    <property type="match status" value="1"/>
</dbReference>
<protein>
    <recommendedName>
        <fullName evidence="3">histidine kinase</fullName>
        <ecNumber evidence="3">2.7.13.3</ecNumber>
    </recommendedName>
</protein>
<keyword evidence="7" id="KW-0547">Nucleotide-binding</keyword>
<dbReference type="Gene3D" id="1.10.287.130">
    <property type="match status" value="1"/>
</dbReference>
<dbReference type="SUPFAM" id="SSF158472">
    <property type="entry name" value="HAMP domain-like"/>
    <property type="match status" value="1"/>
</dbReference>
<keyword evidence="14" id="KW-1185">Reference proteome</keyword>
<organism evidence="13 14">
    <name type="scientific">Pseudomonas kuykendallii</name>
    <dbReference type="NCBI Taxonomy" id="1007099"/>
    <lineage>
        <taxon>Bacteria</taxon>
        <taxon>Pseudomonadati</taxon>
        <taxon>Pseudomonadota</taxon>
        <taxon>Gammaproteobacteria</taxon>
        <taxon>Pseudomonadales</taxon>
        <taxon>Pseudomonadaceae</taxon>
        <taxon>Pseudomonas</taxon>
    </lineage>
</organism>
<reference evidence="14" key="1">
    <citation type="submission" date="2016-10" db="EMBL/GenBank/DDBJ databases">
        <authorList>
            <person name="Varghese N."/>
            <person name="Submissions S."/>
        </authorList>
    </citation>
    <scope>NUCLEOTIDE SEQUENCE [LARGE SCALE GENOMIC DNA]</scope>
    <source>
        <strain evidence="14">NRRL B-59562</strain>
    </source>
</reference>
<keyword evidence="4" id="KW-1003">Cell membrane</keyword>
<dbReference type="SMART" id="SM00387">
    <property type="entry name" value="HATPase_c"/>
    <property type="match status" value="1"/>
</dbReference>